<comment type="caution">
    <text evidence="8">The sequence shown here is derived from an EMBL/GenBank/DDBJ whole genome shotgun (WGS) entry which is preliminary data.</text>
</comment>
<keyword evidence="2" id="KW-0479">Metal-binding</keyword>
<sequence length="598" mass="64443">MTHTKTPNFRSAAWFNNPDNPGMTALYIERYLNFGITREELQSGKPIIGIAQTGSDLSPCNRHHLELAKRVREGIRDAGGIAFEFPVHPIQETGRRPTATLDRNLAYLGLVELLHGYPLDGVVLTIGCDKTTPACLMAAATVNIPAIALSVGPMLNGWHKGERTGSGTIVWKARQMLAAGDIDYEGFMDLVASSAPSVGYCNTMGTATTMNSLAEALGMQLPGAAAIPAPYRERGAISYETGRRIVEMAYEDLKPSDIMTRQAFENAIVVNSAIGGSTNAPIHLNGIARHLGIELTNDDWQKIGHDVPLLVNLQPAGAYLGEDYFHAGGVPAVVAELLRHQQLPHPDTLTANGKTIEANCAGVVTDLPDVIKPFDAPMLEKAGFLNLKGNLFDSAIMKTSVISDEFRNRYLSNSNDPDAFEGRAIVFEGPEDYHHRIDDPDLKIDENCMLFVRGTGPIGYPGGAEVVNMQPPAALIKQGITALPCIGDGRQSGTSGSPSILNAAPEAAAMGGLALLQTGDRVRIDLRAGSANILISDEELVQRRALLEESGGFEVAESQTPWQEIQRSMVAQFDKGMVLEPAVKYRDVAHKGLPRDNH</sequence>
<evidence type="ECO:0000313" key="9">
    <source>
        <dbReference type="Proteomes" id="UP000004703"/>
    </source>
</evidence>
<evidence type="ECO:0000256" key="5">
    <source>
        <dbReference type="ARBA" id="ARBA00023239"/>
    </source>
</evidence>
<dbReference type="PROSITE" id="PS00886">
    <property type="entry name" value="ILVD_EDD_1"/>
    <property type="match status" value="1"/>
</dbReference>
<dbReference type="InterPro" id="IPR052352">
    <property type="entry name" value="Sugar_Degrad_Dehydratases"/>
</dbReference>
<dbReference type="EMBL" id="ACCU02000004">
    <property type="protein sequence ID" value="EEE47415.1"/>
    <property type="molecule type" value="Genomic_DNA"/>
</dbReference>
<keyword evidence="3" id="KW-0408">Iron</keyword>
<dbReference type="GO" id="GO:0051536">
    <property type="term" value="F:iron-sulfur cluster binding"/>
    <property type="evidence" value="ECO:0007669"/>
    <property type="project" value="UniProtKB-KW"/>
</dbReference>
<dbReference type="NCBIfam" id="NF009560">
    <property type="entry name" value="PRK13017.1"/>
    <property type="match status" value="1"/>
</dbReference>
<dbReference type="InterPro" id="IPR000581">
    <property type="entry name" value="ILV_EDD_N"/>
</dbReference>
<dbReference type="Proteomes" id="UP000004703">
    <property type="component" value="Chromosome"/>
</dbReference>
<evidence type="ECO:0000256" key="4">
    <source>
        <dbReference type="ARBA" id="ARBA00023014"/>
    </source>
</evidence>
<dbReference type="NCBIfam" id="NF004784">
    <property type="entry name" value="PRK06131.1"/>
    <property type="match status" value="1"/>
</dbReference>
<dbReference type="GO" id="GO:0004160">
    <property type="term" value="F:dihydroxy-acid dehydratase activity"/>
    <property type="evidence" value="ECO:0007669"/>
    <property type="project" value="UniProtKB-EC"/>
</dbReference>
<evidence type="ECO:0000259" key="6">
    <source>
        <dbReference type="Pfam" id="PF00920"/>
    </source>
</evidence>
<dbReference type="PANTHER" id="PTHR43183">
    <property type="entry name" value="HYPOTHETICAL DIHYDROXYACID DEHYDRATASE (EUROFUNG)-RELATED"/>
    <property type="match status" value="1"/>
</dbReference>
<comment type="similarity">
    <text evidence="1">Belongs to the IlvD/Edd family.</text>
</comment>
<evidence type="ECO:0000256" key="1">
    <source>
        <dbReference type="ARBA" id="ARBA00006486"/>
    </source>
</evidence>
<proteinExistence type="inferred from homology"/>
<evidence type="ECO:0000313" key="8">
    <source>
        <dbReference type="EMBL" id="EEE47415.1"/>
    </source>
</evidence>
<dbReference type="Gene3D" id="3.50.30.80">
    <property type="entry name" value="IlvD/EDD C-terminal domain-like"/>
    <property type="match status" value="1"/>
</dbReference>
<dbReference type="SUPFAM" id="SSF143975">
    <property type="entry name" value="IlvD/EDD N-terminal domain-like"/>
    <property type="match status" value="1"/>
</dbReference>
<accession>A0A5E8H5Y0</accession>
<dbReference type="Pfam" id="PF24877">
    <property type="entry name" value="ILV_EDD_C"/>
    <property type="match status" value="1"/>
</dbReference>
<gene>
    <name evidence="8" type="ORF">SADFL11_4704</name>
</gene>
<dbReference type="InterPro" id="IPR056740">
    <property type="entry name" value="ILV_EDD_C"/>
</dbReference>
<reference evidence="8 9" key="1">
    <citation type="submission" date="2008-01" db="EMBL/GenBank/DDBJ databases">
        <authorList>
            <person name="Wagner-Dobler I."/>
            <person name="Ferriera S."/>
            <person name="Johnson J."/>
            <person name="Kravitz S."/>
            <person name="Beeson K."/>
            <person name="Sutton G."/>
            <person name="Rogers Y.-H."/>
            <person name="Friedman R."/>
            <person name="Frazier M."/>
            <person name="Venter J.C."/>
        </authorList>
    </citation>
    <scope>NUCLEOTIDE SEQUENCE [LARGE SCALE GENOMIC DNA]</scope>
    <source>
        <strain evidence="9">DSM 17067 / NCIMB 14079 / DFL-11</strain>
    </source>
</reference>
<feature type="domain" description="Dihydroxy-acid/6-phosphogluconate dehydratase C-terminal" evidence="7">
    <location>
        <begin position="369"/>
        <end position="576"/>
    </location>
</feature>
<dbReference type="GO" id="GO:0046872">
    <property type="term" value="F:metal ion binding"/>
    <property type="evidence" value="ECO:0007669"/>
    <property type="project" value="UniProtKB-KW"/>
</dbReference>
<dbReference type="Pfam" id="PF00920">
    <property type="entry name" value="ILVD_EDD_N"/>
    <property type="match status" value="1"/>
</dbReference>
<dbReference type="AlphaFoldDB" id="A0A5E8H5Y0"/>
<dbReference type="InterPro" id="IPR042096">
    <property type="entry name" value="Dihydro-acid_dehy_C"/>
</dbReference>
<dbReference type="InterPro" id="IPR037237">
    <property type="entry name" value="IlvD/EDD_N"/>
</dbReference>
<protein>
    <submittedName>
        <fullName evidence="8">Dihydroxyacid dehydratase/phosphogluconate dehydratase</fullName>
        <ecNumber evidence="8">4.2.1.9</ecNumber>
    </submittedName>
</protein>
<dbReference type="InterPro" id="IPR020558">
    <property type="entry name" value="DiOHA_6PGluconate_deHydtase_CS"/>
</dbReference>
<evidence type="ECO:0000259" key="7">
    <source>
        <dbReference type="Pfam" id="PF24877"/>
    </source>
</evidence>
<evidence type="ECO:0000256" key="2">
    <source>
        <dbReference type="ARBA" id="ARBA00022723"/>
    </source>
</evidence>
<dbReference type="PANTHER" id="PTHR43183:SF1">
    <property type="entry name" value="HYPOTHETICAL DIHYDROXY-ACID DEHYDRATASE (EUROFUNG)-RELATED"/>
    <property type="match status" value="1"/>
</dbReference>
<reference evidence="8 9" key="2">
    <citation type="submission" date="2013-04" db="EMBL/GenBank/DDBJ databases">
        <authorList>
            <person name="Fiebig A."/>
            <person name="Pradella S."/>
            <person name="Wagner-Doebler I."/>
        </authorList>
    </citation>
    <scope>NUCLEOTIDE SEQUENCE [LARGE SCALE GENOMIC DNA]</scope>
    <source>
        <strain evidence="9">DSM 17067 / NCIMB 14079 / DFL-11</strain>
    </source>
</reference>
<keyword evidence="4" id="KW-0411">Iron-sulfur</keyword>
<organism evidence="8 9">
    <name type="scientific">Roseibium alexandrii (strain DSM 17067 / NCIMB 14079 / DFL-11)</name>
    <name type="common">Labrenzia alexandrii</name>
    <dbReference type="NCBI Taxonomy" id="244592"/>
    <lineage>
        <taxon>Bacteria</taxon>
        <taxon>Pseudomonadati</taxon>
        <taxon>Pseudomonadota</taxon>
        <taxon>Alphaproteobacteria</taxon>
        <taxon>Hyphomicrobiales</taxon>
        <taxon>Stappiaceae</taxon>
        <taxon>Roseibium</taxon>
    </lineage>
</organism>
<dbReference type="RefSeq" id="WP_008196486.1">
    <property type="nucleotide sequence ID" value="NZ_CM011002.1"/>
</dbReference>
<name>A0A5E8H5Y0_ROSAD</name>
<feature type="domain" description="Dihydroxy-acid/6-phosphogluconate dehydratase N-terminal" evidence="6">
    <location>
        <begin position="45"/>
        <end position="358"/>
    </location>
</feature>
<keyword evidence="5 8" id="KW-0456">Lyase</keyword>
<dbReference type="SUPFAM" id="SSF52016">
    <property type="entry name" value="LeuD/IlvD-like"/>
    <property type="match status" value="1"/>
</dbReference>
<dbReference type="EC" id="4.2.1.9" evidence="8"/>
<evidence type="ECO:0000256" key="3">
    <source>
        <dbReference type="ARBA" id="ARBA00023004"/>
    </source>
</evidence>